<organism evidence="5 6">
    <name type="scientific">Hoyosella rhizosphaerae</name>
    <dbReference type="NCBI Taxonomy" id="1755582"/>
    <lineage>
        <taxon>Bacteria</taxon>
        <taxon>Bacillati</taxon>
        <taxon>Actinomycetota</taxon>
        <taxon>Actinomycetes</taxon>
        <taxon>Mycobacteriales</taxon>
        <taxon>Hoyosellaceae</taxon>
        <taxon>Hoyosella</taxon>
    </lineage>
</organism>
<feature type="domain" description="Leucine rich repeat variant" evidence="3">
    <location>
        <begin position="558"/>
        <end position="616"/>
    </location>
</feature>
<accession>A0A916U9K6</accession>
<feature type="transmembrane region" description="Helical" evidence="2">
    <location>
        <begin position="417"/>
        <end position="442"/>
    </location>
</feature>
<reference evidence="5" key="1">
    <citation type="journal article" date="2014" name="Int. J. Syst. Evol. Microbiol.">
        <title>Complete genome sequence of Corynebacterium casei LMG S-19264T (=DSM 44701T), isolated from a smear-ripened cheese.</title>
        <authorList>
            <consortium name="US DOE Joint Genome Institute (JGI-PGF)"/>
            <person name="Walter F."/>
            <person name="Albersmeier A."/>
            <person name="Kalinowski J."/>
            <person name="Ruckert C."/>
        </authorList>
    </citation>
    <scope>NUCLEOTIDE SEQUENCE</scope>
    <source>
        <strain evidence="5">CGMCC 1.15478</strain>
    </source>
</reference>
<dbReference type="RefSeq" id="WP_188673296.1">
    <property type="nucleotide sequence ID" value="NZ_BMJH01000002.1"/>
</dbReference>
<proteinExistence type="predicted"/>
<comment type="caution">
    <text evidence="5">The sequence shown here is derived from an EMBL/GenBank/DDBJ whole genome shotgun (WGS) entry which is preliminary data.</text>
</comment>
<feature type="transmembrane region" description="Helical" evidence="2">
    <location>
        <begin position="377"/>
        <end position="397"/>
    </location>
</feature>
<dbReference type="Pfam" id="PF25591">
    <property type="entry name" value="LRV_2"/>
    <property type="match status" value="1"/>
</dbReference>
<protein>
    <submittedName>
        <fullName evidence="5">Uncharacterized protein</fullName>
    </submittedName>
</protein>
<feature type="compositionally biased region" description="Polar residues" evidence="1">
    <location>
        <begin position="545"/>
        <end position="558"/>
    </location>
</feature>
<feature type="transmembrane region" description="Helical" evidence="2">
    <location>
        <begin position="50"/>
        <end position="70"/>
    </location>
</feature>
<feature type="transmembrane region" description="Helical" evidence="2">
    <location>
        <begin position="454"/>
        <end position="472"/>
    </location>
</feature>
<feature type="transmembrane region" description="Helical" evidence="2">
    <location>
        <begin position="275"/>
        <end position="295"/>
    </location>
</feature>
<feature type="region of interest" description="Disordered" evidence="1">
    <location>
        <begin position="1"/>
        <end position="38"/>
    </location>
</feature>
<evidence type="ECO:0000313" key="6">
    <source>
        <dbReference type="Proteomes" id="UP000641514"/>
    </source>
</evidence>
<name>A0A916U9K6_9ACTN</name>
<feature type="transmembrane region" description="Helical" evidence="2">
    <location>
        <begin position="90"/>
        <end position="111"/>
    </location>
</feature>
<feature type="transmembrane region" description="Helical" evidence="2">
    <location>
        <begin position="245"/>
        <end position="268"/>
    </location>
</feature>
<evidence type="ECO:0000313" key="5">
    <source>
        <dbReference type="EMBL" id="GGC65344.1"/>
    </source>
</evidence>
<dbReference type="InterPro" id="IPR057697">
    <property type="entry name" value="DUF7937"/>
</dbReference>
<dbReference type="Proteomes" id="UP000641514">
    <property type="component" value="Unassembled WGS sequence"/>
</dbReference>
<feature type="transmembrane region" description="Helical" evidence="2">
    <location>
        <begin position="208"/>
        <end position="233"/>
    </location>
</feature>
<keyword evidence="2" id="KW-0812">Transmembrane</keyword>
<sequence length="616" mass="64457">MKPHNQGHVPSATYGQPGQPGGWSPYGQSQAAAPRPPRPNPFAGIPISDFVRDGAAFALLLIALALPWGFEVSKNSADFRIVTGETVNGGGSILIILITLLSLTSLALPYAARIGMLGSTAGPSLVRLGRLVLNAPYALLIVGYLVYDIVLGFSRHQDGSTTILSGETGPGLGAAAWIGVAGAVLAAQPRAAELRDQSAPLVVVRWLVAIKVLAVSAFVLATVSVLSTIFWVITNYGASDSKLPTLSVLGLQGVLTAAIAGLIAVGLFRDRQAWSGTLVAFGGAVLFTAVFLPLLSVDPDRLSRVNGDRADALNRRMLVWGVPVESFYAVGAGFLALVVLSAAATAATIPNGLPASIQRHTQGRPLGYGWLTAARNIYGLIFVWSAGAAIVPILVLIMRNSLYSEFFTRDFAKPGELIAIAVLFGVTAALAFAGSFTLRFGAQHGADPRPNREVGLGVSALLTIFMIVWLIVATATAKGAMGYYMGTQGTARIQLIMLGLAIAPALILIVPKSVRELYADQKLFANLGAGGSGAVSGWDTPANPWDQQGQNSQPAHSFTQEMAADPNASPQLLADIANSAPELRPVIALNPAAIPEMIEWLGKLGDPAIDDALKQR</sequence>
<feature type="domain" description="DUF7937" evidence="4">
    <location>
        <begin position="49"/>
        <end position="516"/>
    </location>
</feature>
<evidence type="ECO:0000256" key="1">
    <source>
        <dbReference type="SAM" id="MobiDB-lite"/>
    </source>
</evidence>
<feature type="transmembrane region" description="Helical" evidence="2">
    <location>
        <begin position="131"/>
        <end position="150"/>
    </location>
</feature>
<feature type="transmembrane region" description="Helical" evidence="2">
    <location>
        <begin position="492"/>
        <end position="510"/>
    </location>
</feature>
<gene>
    <name evidence="5" type="ORF">GCM10011410_17270</name>
</gene>
<dbReference type="AlphaFoldDB" id="A0A916U9K6"/>
<keyword evidence="2" id="KW-1133">Transmembrane helix</keyword>
<evidence type="ECO:0000259" key="3">
    <source>
        <dbReference type="Pfam" id="PF25591"/>
    </source>
</evidence>
<reference evidence="5" key="2">
    <citation type="submission" date="2020-09" db="EMBL/GenBank/DDBJ databases">
        <authorList>
            <person name="Sun Q."/>
            <person name="Zhou Y."/>
        </authorList>
    </citation>
    <scope>NUCLEOTIDE SEQUENCE</scope>
    <source>
        <strain evidence="5">CGMCC 1.15478</strain>
    </source>
</reference>
<evidence type="ECO:0000259" key="4">
    <source>
        <dbReference type="Pfam" id="PF25592"/>
    </source>
</evidence>
<dbReference type="Pfam" id="PF25592">
    <property type="entry name" value="DUF7937"/>
    <property type="match status" value="1"/>
</dbReference>
<dbReference type="InterPro" id="IPR057893">
    <property type="entry name" value="LRV_2"/>
</dbReference>
<keyword evidence="6" id="KW-1185">Reference proteome</keyword>
<feature type="region of interest" description="Disordered" evidence="1">
    <location>
        <begin position="539"/>
        <end position="558"/>
    </location>
</feature>
<keyword evidence="2" id="KW-0472">Membrane</keyword>
<feature type="transmembrane region" description="Helical" evidence="2">
    <location>
        <begin position="327"/>
        <end position="349"/>
    </location>
</feature>
<dbReference type="EMBL" id="BMJH01000002">
    <property type="protein sequence ID" value="GGC65344.1"/>
    <property type="molecule type" value="Genomic_DNA"/>
</dbReference>
<evidence type="ECO:0000256" key="2">
    <source>
        <dbReference type="SAM" id="Phobius"/>
    </source>
</evidence>